<proteinExistence type="predicted"/>
<evidence type="ECO:0000313" key="1">
    <source>
        <dbReference type="EMBL" id="MDR6550288.1"/>
    </source>
</evidence>
<dbReference type="Proteomes" id="UP001267290">
    <property type="component" value="Unassembled WGS sequence"/>
</dbReference>
<protein>
    <submittedName>
        <fullName evidence="1">Uncharacterized protein</fullName>
    </submittedName>
</protein>
<comment type="caution">
    <text evidence="1">The sequence shown here is derived from an EMBL/GenBank/DDBJ whole genome shotgun (WGS) entry which is preliminary data.</text>
</comment>
<gene>
    <name evidence="1" type="ORF">J2736_001471</name>
</gene>
<name>A0ABU1NS79_9BACL</name>
<organism evidence="1 2">
    <name type="scientific">Paenibacillus qinlingensis</name>
    <dbReference type="NCBI Taxonomy" id="1837343"/>
    <lineage>
        <taxon>Bacteria</taxon>
        <taxon>Bacillati</taxon>
        <taxon>Bacillota</taxon>
        <taxon>Bacilli</taxon>
        <taxon>Bacillales</taxon>
        <taxon>Paenibacillaceae</taxon>
        <taxon>Paenibacillus</taxon>
    </lineage>
</organism>
<dbReference type="EMBL" id="JAVDSB010000001">
    <property type="protein sequence ID" value="MDR6550288.1"/>
    <property type="molecule type" value="Genomic_DNA"/>
</dbReference>
<accession>A0ABU1NS79</accession>
<keyword evidence="2" id="KW-1185">Reference proteome</keyword>
<evidence type="ECO:0000313" key="2">
    <source>
        <dbReference type="Proteomes" id="UP001267290"/>
    </source>
</evidence>
<sequence>MKLTSILVLIKRLDMSRKLQKYIFFKKNRPFIEELLRKYILFYRNSLKRINAVEKDAYSHLS</sequence>
<reference evidence="1 2" key="1">
    <citation type="submission" date="2023-07" db="EMBL/GenBank/DDBJ databases">
        <title>Sorghum-associated microbial communities from plants grown in Nebraska, USA.</title>
        <authorList>
            <person name="Schachtman D."/>
        </authorList>
    </citation>
    <scope>NUCLEOTIDE SEQUENCE [LARGE SCALE GENOMIC DNA]</scope>
    <source>
        <strain evidence="1 2">CC258</strain>
    </source>
</reference>